<dbReference type="NCBIfam" id="TIGR02817">
    <property type="entry name" value="adh_fam_1"/>
    <property type="match status" value="1"/>
</dbReference>
<dbReference type="SUPFAM" id="SSF50129">
    <property type="entry name" value="GroES-like"/>
    <property type="match status" value="1"/>
</dbReference>
<dbReference type="SUPFAM" id="SSF51735">
    <property type="entry name" value="NAD(P)-binding Rossmann-fold domains"/>
    <property type="match status" value="1"/>
</dbReference>
<dbReference type="InterPro" id="IPR036291">
    <property type="entry name" value="NAD(P)-bd_dom_sf"/>
</dbReference>
<dbReference type="RefSeq" id="WP_053840522.1">
    <property type="nucleotide sequence ID" value="NZ_CP076250.1"/>
</dbReference>
<evidence type="ECO:0000256" key="1">
    <source>
        <dbReference type="RuleBase" id="RU364000"/>
    </source>
</evidence>
<keyword evidence="1" id="KW-0862">Zinc</keyword>
<gene>
    <name evidence="3" type="ORF">XTPLMG728_1374</name>
</gene>
<sequence length="341" mass="36866">MKAVALTRYLPIDDPQSLFDTELPTPPAATGFDLLVRVEAVSVNPVDTKVRAPKPQVEAQPKVLGYDAAGVVEAVGADVAGFEPGDEVYYAGDITRAGSNAQYQLVDARLVARKPATLDFAQAAALPLTTLTAWELLFQRMPFDFDDERNRGRRLLVIGGAGGVGSIAIQLARHAGFEVIATASRPQTRDWCLQLGAQHVIDHRQPLAPQLQALGIEQVDAALNLADTDRYWDALGELVAPQGHVGLIVEPSGALRIGDPYKAKCIGIHWEMMFARARFKTADMIEQHRILARTASLVDAGELRTTLTETLAPIDAANLREAHRRLESGSTIGKLALVGWG</sequence>
<comment type="similarity">
    <text evidence="1">Belongs to the zinc-containing alcohol dehydrogenase family. Quinone oxidoreductase subfamily.</text>
</comment>
<organism evidence="3 4">
    <name type="scientific">Xanthomonas graminis pv. poae</name>
    <dbReference type="NCBI Taxonomy" id="227946"/>
    <lineage>
        <taxon>Bacteria</taxon>
        <taxon>Pseudomonadati</taxon>
        <taxon>Pseudomonadota</taxon>
        <taxon>Gammaproteobacteria</taxon>
        <taxon>Lysobacterales</taxon>
        <taxon>Lysobacteraceae</taxon>
        <taxon>Xanthomonas</taxon>
        <taxon>Xanthomonas translucens group</taxon>
        <taxon>Xanthomonas graminis</taxon>
    </lineage>
</organism>
<dbReference type="CDD" id="cd08252">
    <property type="entry name" value="AL_MDR"/>
    <property type="match status" value="1"/>
</dbReference>
<dbReference type="PANTHER" id="PTHR43482">
    <property type="entry name" value="PROTEIN AST1-RELATED"/>
    <property type="match status" value="1"/>
</dbReference>
<dbReference type="InterPro" id="IPR020843">
    <property type="entry name" value="ER"/>
</dbReference>
<evidence type="ECO:0000313" key="4">
    <source>
        <dbReference type="Proteomes" id="UP000041247"/>
    </source>
</evidence>
<dbReference type="InterPro" id="IPR013154">
    <property type="entry name" value="ADH-like_N"/>
</dbReference>
<dbReference type="GO" id="GO:0008270">
    <property type="term" value="F:zinc ion binding"/>
    <property type="evidence" value="ECO:0007669"/>
    <property type="project" value="InterPro"/>
</dbReference>
<accession>A0A0K2ZPI1</accession>
<evidence type="ECO:0000313" key="3">
    <source>
        <dbReference type="EMBL" id="CTP86897.1"/>
    </source>
</evidence>
<keyword evidence="1" id="KW-0479">Metal-binding</keyword>
<dbReference type="Proteomes" id="UP000041247">
    <property type="component" value="Unassembled WGS sequence"/>
</dbReference>
<dbReference type="GO" id="GO:0016491">
    <property type="term" value="F:oxidoreductase activity"/>
    <property type="evidence" value="ECO:0007669"/>
    <property type="project" value="UniProtKB-KW"/>
</dbReference>
<dbReference type="Pfam" id="PF08240">
    <property type="entry name" value="ADH_N"/>
    <property type="match status" value="1"/>
</dbReference>
<dbReference type="AlphaFoldDB" id="A0A0K2ZPI1"/>
<dbReference type="InterPro" id="IPR052585">
    <property type="entry name" value="Lipid_raft_assoc_Zn_ADH"/>
</dbReference>
<dbReference type="InterPro" id="IPR014182">
    <property type="entry name" value="ADH_Zn_typ-1"/>
</dbReference>
<proteinExistence type="inferred from homology"/>
<dbReference type="PANTHER" id="PTHR43482:SF1">
    <property type="entry name" value="PROTEIN AST1-RELATED"/>
    <property type="match status" value="1"/>
</dbReference>
<dbReference type="Gene3D" id="3.40.50.720">
    <property type="entry name" value="NAD(P)-binding Rossmann-like Domain"/>
    <property type="match status" value="1"/>
</dbReference>
<keyword evidence="1" id="KW-0560">Oxidoreductase</keyword>
<name>A0A0K2ZPI1_9XANT</name>
<protein>
    <recommendedName>
        <fullName evidence="1">Zinc-type alcohol dehydrogenase-like protein</fullName>
    </recommendedName>
</protein>
<dbReference type="Gene3D" id="3.90.180.10">
    <property type="entry name" value="Medium-chain alcohol dehydrogenases, catalytic domain"/>
    <property type="match status" value="1"/>
</dbReference>
<feature type="domain" description="Enoyl reductase (ER)" evidence="2">
    <location>
        <begin position="13"/>
        <end position="337"/>
    </location>
</feature>
<dbReference type="Pfam" id="PF13602">
    <property type="entry name" value="ADH_zinc_N_2"/>
    <property type="match status" value="1"/>
</dbReference>
<reference evidence="3 4" key="1">
    <citation type="submission" date="2015-07" db="EMBL/GenBank/DDBJ databases">
        <authorList>
            <person name="Noorani M."/>
        </authorList>
    </citation>
    <scope>NUCLEOTIDE SEQUENCE [LARGE SCALE GENOMIC DNA]</scope>
    <source>
        <strain evidence="3">LMG728</strain>
    </source>
</reference>
<dbReference type="InterPro" id="IPR011032">
    <property type="entry name" value="GroES-like_sf"/>
</dbReference>
<dbReference type="SMART" id="SM00829">
    <property type="entry name" value="PKS_ER"/>
    <property type="match status" value="1"/>
</dbReference>
<dbReference type="EMBL" id="CXOK01000034">
    <property type="protein sequence ID" value="CTP86897.1"/>
    <property type="molecule type" value="Genomic_DNA"/>
</dbReference>
<evidence type="ECO:0000259" key="2">
    <source>
        <dbReference type="SMART" id="SM00829"/>
    </source>
</evidence>